<dbReference type="SUPFAM" id="SSF50998">
    <property type="entry name" value="Quinoprotein alcohol dehydrogenase-like"/>
    <property type="match status" value="1"/>
</dbReference>
<gene>
    <name evidence="6" type="ORF">TTHERM_00227170</name>
</gene>
<accession>Q23BW5</accession>
<organism evidence="6 7">
    <name type="scientific">Tetrahymena thermophila (strain SB210)</name>
    <dbReference type="NCBI Taxonomy" id="312017"/>
    <lineage>
        <taxon>Eukaryota</taxon>
        <taxon>Sar</taxon>
        <taxon>Alveolata</taxon>
        <taxon>Ciliophora</taxon>
        <taxon>Intramacronucleata</taxon>
        <taxon>Oligohymenophorea</taxon>
        <taxon>Hymenostomatida</taxon>
        <taxon>Tetrahymenina</taxon>
        <taxon>Tetrahymenidae</taxon>
        <taxon>Tetrahymena</taxon>
    </lineage>
</organism>
<dbReference type="OrthoDB" id="305208at2759"/>
<keyword evidence="4" id="KW-0175">Coiled coil</keyword>
<evidence type="ECO:0000256" key="4">
    <source>
        <dbReference type="SAM" id="Coils"/>
    </source>
</evidence>
<dbReference type="InterPro" id="IPR019775">
    <property type="entry name" value="WD40_repeat_CS"/>
</dbReference>
<evidence type="ECO:0000259" key="5">
    <source>
        <dbReference type="Pfam" id="PF23414"/>
    </source>
</evidence>
<evidence type="ECO:0000256" key="3">
    <source>
        <dbReference type="PROSITE-ProRule" id="PRU00221"/>
    </source>
</evidence>
<dbReference type="Gene3D" id="2.130.10.10">
    <property type="entry name" value="YVTN repeat-like/Quinoprotein amine dehydrogenase"/>
    <property type="match status" value="6"/>
</dbReference>
<feature type="repeat" description="WD" evidence="3">
    <location>
        <begin position="1716"/>
        <end position="1757"/>
    </location>
</feature>
<feature type="repeat" description="WD" evidence="3">
    <location>
        <begin position="1802"/>
        <end position="1843"/>
    </location>
</feature>
<dbReference type="InterPro" id="IPR011047">
    <property type="entry name" value="Quinoprotein_ADH-like_sf"/>
</dbReference>
<feature type="repeat" description="WD" evidence="3">
    <location>
        <begin position="1974"/>
        <end position="2015"/>
    </location>
</feature>
<reference evidence="7" key="1">
    <citation type="journal article" date="2006" name="PLoS Biol.">
        <title>Macronuclear genome sequence of the ciliate Tetrahymena thermophila, a model eukaryote.</title>
        <authorList>
            <person name="Eisen J.A."/>
            <person name="Coyne R.S."/>
            <person name="Wu M."/>
            <person name="Wu D."/>
            <person name="Thiagarajan M."/>
            <person name="Wortman J.R."/>
            <person name="Badger J.H."/>
            <person name="Ren Q."/>
            <person name="Amedeo P."/>
            <person name="Jones K.M."/>
            <person name="Tallon L.J."/>
            <person name="Delcher A.L."/>
            <person name="Salzberg S.L."/>
            <person name="Silva J.C."/>
            <person name="Haas B.J."/>
            <person name="Majoros W.H."/>
            <person name="Farzad M."/>
            <person name="Carlton J.M."/>
            <person name="Smith R.K. Jr."/>
            <person name="Garg J."/>
            <person name="Pearlman R.E."/>
            <person name="Karrer K.M."/>
            <person name="Sun L."/>
            <person name="Manning G."/>
            <person name="Elde N.C."/>
            <person name="Turkewitz A.P."/>
            <person name="Asai D.J."/>
            <person name="Wilkes D.E."/>
            <person name="Wang Y."/>
            <person name="Cai H."/>
            <person name="Collins K."/>
            <person name="Stewart B.A."/>
            <person name="Lee S.R."/>
            <person name="Wilamowska K."/>
            <person name="Weinberg Z."/>
            <person name="Ruzzo W.L."/>
            <person name="Wloga D."/>
            <person name="Gaertig J."/>
            <person name="Frankel J."/>
            <person name="Tsao C.-C."/>
            <person name="Gorovsky M.A."/>
            <person name="Keeling P.J."/>
            <person name="Waller R.F."/>
            <person name="Patron N.J."/>
            <person name="Cherry J.M."/>
            <person name="Stover N.A."/>
            <person name="Krieger C.J."/>
            <person name="del Toro C."/>
            <person name="Ryder H.F."/>
            <person name="Williamson S.C."/>
            <person name="Barbeau R.A."/>
            <person name="Hamilton E.P."/>
            <person name="Orias E."/>
        </authorList>
    </citation>
    <scope>NUCLEOTIDE SEQUENCE [LARGE SCALE GENOMIC DNA]</scope>
    <source>
        <strain evidence="7">SB210</strain>
    </source>
</reference>
<dbReference type="eggNOG" id="KOG0271">
    <property type="taxonomic scope" value="Eukaryota"/>
</dbReference>
<feature type="repeat" description="WD" evidence="3">
    <location>
        <begin position="2103"/>
        <end position="2144"/>
    </location>
</feature>
<dbReference type="KEGG" id="tet:TTHERM_00227170"/>
<dbReference type="SUPFAM" id="SSF50978">
    <property type="entry name" value="WD40 repeat-like"/>
    <property type="match status" value="3"/>
</dbReference>
<keyword evidence="1 3" id="KW-0853">WD repeat</keyword>
<evidence type="ECO:0000256" key="1">
    <source>
        <dbReference type="ARBA" id="ARBA00022574"/>
    </source>
</evidence>
<evidence type="ECO:0000313" key="6">
    <source>
        <dbReference type="EMBL" id="EAR94003.2"/>
    </source>
</evidence>
<feature type="coiled-coil region" evidence="4">
    <location>
        <begin position="1220"/>
        <end position="1251"/>
    </location>
</feature>
<feature type="domain" description="EML-like second beta-propeller" evidence="5">
    <location>
        <begin position="2156"/>
        <end position="2311"/>
    </location>
</feature>
<dbReference type="Pfam" id="PF23414">
    <property type="entry name" value="Beta-prop_EML_2"/>
    <property type="match status" value="1"/>
</dbReference>
<dbReference type="PROSITE" id="PS50294">
    <property type="entry name" value="WD_REPEATS_REGION"/>
    <property type="match status" value="13"/>
</dbReference>
<dbReference type="Pfam" id="PF00400">
    <property type="entry name" value="WD40"/>
    <property type="match status" value="13"/>
</dbReference>
<dbReference type="InterPro" id="IPR050505">
    <property type="entry name" value="WDR55/POC1"/>
</dbReference>
<feature type="repeat" description="WD" evidence="3">
    <location>
        <begin position="2361"/>
        <end position="2402"/>
    </location>
</feature>
<dbReference type="STRING" id="312017.Q23BW5"/>
<feature type="repeat" description="WD" evidence="3">
    <location>
        <begin position="1759"/>
        <end position="1792"/>
    </location>
</feature>
<dbReference type="InterPro" id="IPR015943">
    <property type="entry name" value="WD40/YVTN_repeat-like_dom_sf"/>
</dbReference>
<dbReference type="PROSITE" id="PS00678">
    <property type="entry name" value="WD_REPEATS_1"/>
    <property type="match status" value="5"/>
</dbReference>
<feature type="repeat" description="WD" evidence="3">
    <location>
        <begin position="2146"/>
        <end position="2180"/>
    </location>
</feature>
<evidence type="ECO:0000313" key="7">
    <source>
        <dbReference type="Proteomes" id="UP000009168"/>
    </source>
</evidence>
<dbReference type="PROSITE" id="PS50082">
    <property type="entry name" value="WD_REPEATS_2"/>
    <property type="match status" value="15"/>
</dbReference>
<feature type="repeat" description="WD" evidence="3">
    <location>
        <begin position="2318"/>
        <end position="2359"/>
    </location>
</feature>
<dbReference type="PANTHER" id="PTHR44019">
    <property type="entry name" value="WD REPEAT-CONTAINING PROTEIN 55"/>
    <property type="match status" value="1"/>
</dbReference>
<dbReference type="InterPro" id="IPR001680">
    <property type="entry name" value="WD40_rpt"/>
</dbReference>
<dbReference type="SUPFAM" id="SSF52540">
    <property type="entry name" value="P-loop containing nucleoside triphosphate hydrolases"/>
    <property type="match status" value="1"/>
</dbReference>
<keyword evidence="7" id="KW-1185">Reference proteome</keyword>
<feature type="repeat" description="WD" evidence="3">
    <location>
        <begin position="2275"/>
        <end position="2316"/>
    </location>
</feature>
<keyword evidence="2" id="KW-0677">Repeat</keyword>
<feature type="repeat" description="WD" evidence="3">
    <location>
        <begin position="1888"/>
        <end position="1929"/>
    </location>
</feature>
<dbReference type="InterPro" id="IPR027417">
    <property type="entry name" value="P-loop_NTPase"/>
</dbReference>
<protein>
    <submittedName>
        <fullName evidence="6">WD domain, G-beta repeat protein</fullName>
    </submittedName>
</protein>
<dbReference type="Proteomes" id="UP000009168">
    <property type="component" value="Unassembled WGS sequence"/>
</dbReference>
<dbReference type="GeneID" id="7837779"/>
<dbReference type="HOGENOM" id="CLU_000947_0_0_1"/>
<feature type="repeat" description="WD" evidence="3">
    <location>
        <begin position="2232"/>
        <end position="2273"/>
    </location>
</feature>
<sequence length="2443" mass="282662">MKGKKIDSKSQKLDNSKRVYTKNYVLSQEVIQDHGFEHFLIDQSEKGVLMKYYLDLFQKELRMIVKLKQLLTKDSKQLSVLDINNEICYCLIQDLDSSKINKLNKNMFILQQLQTLNLLRLEESNMEILIFLSGYYNKKLFSLYLVKSLQQQLGLSYQEKVQFNIISQNSIKNELTMELQQNIKALLSRKDIKNNIYKTQNSYKIYKDLDTVSNDQQQRAFKQQIIHFYNEVVDKKIHQTLSQIKQIQKDTNPILSCTKKKQANLFIKPFNMSQKLNNNEYSEKLKENLEKKQNICQYSQFQITVGKQQLNLSLSQSQQQNLLNLIAKDNIQSYKNKIIKLAWKQQNFCKSKLDSPKILGGGGICGSKAKVFSIPKKDQQIQQIMNEKQYLMEKFQVYSEKDEFDDSATSFKKFNKSYDEYFTTEKVSEKVIETDVRLIIEETLYRYREQIVQQEIRHKVIDIINLLINYMLIIKQNNLKQSIQSDIDQINQYLQKLSIYCKENRERHPCLDLYQYTEILITLNSQRQGLDTFNQSFPYKIMKKMVQVAKFGAGFVSIAGAIKNLTEINFDDFKNFIKEIQQIADQIASDSSTVAVNSAAETYTDYNTSNLANNLQALWIRKLKVMGQNLLQNDPVQEIIFYLEESINITNKDTLLFAYMQLNYLLSKQQLNDNLVELTEKLQQKDKLELILNLANILQVKEFSDSIVDKLKNIASLIAQSHQFRYIKAQLLLYFAQILQTSKQSKGQFDEVMISIVSNYLQEKQKSVKIIYEGNQIMADFIHNHLDKKLILLQISQFKKQMTKHLNDEQSYNNFAYEIQNESDIDKQLAKYFVEMWELSVKQRQKNLQITHKDDVLLEAIHLYVKQQITYEDGFKIDTQEKDAIKQIINQFLIPNYVDSSDNAKEEQLNKENKSPCKIISVLADGGSGKSMLLKKLEVELLNRTSGYTSDSKSDYIPFIIKCNSLDNQKPSIEKYLESIHIKTEEIERLKKSERNKLIMLDGFDEYSGDYFKVFKVLKLYEWANTLVIVTSRLEKITVSDAKVYFNYYDQHGNQGQNDSFSIVKLEKITESDIQDYFKLFKKEIQIKEQMSFNEFYYEKIQQIIFKNKQLLELLKLPINLYLTTRMMTDLDLNDQDTLNTFEAATDQIEIQDLFFQQQFKKQSQLFIEKQQKIANKKDQKLISSIQSCYFEYFQSIAMKMFMQKGIKSNFLSITSTSLNFQLRDEIQRLLKENEIEAEELKQDLLNYVDSRVITRIKLTFEDENSQKPQEQKASIKEQSPEFEFRHKSLFEYFAARAMKFDFDQHKENIFKLDISELKKFNINQKIIMSSQKNASEQQILLKLYKLMKPYLDSKSFMQNYFEEEISQTNRYIQFLKKSKISKYTEKSQIDIGSSNLLSALFISKFSYPNLTFKKCSFSQAYISSHSRKVVQFQDCNFENSLIEKQYLDNFETSNTKNAMLSAFQKYFDTDYSYQFNQVIFHKDTLVSITKTGYVNQFEIGHNTGQPCKILLSNQITNSNLSSIHYIDKKNIFAITAKKSIFEIDAQTFERVNCYTFQQSIASFSTHNQKYAITLENNQIHYGNIENGFTILDKTKIQAEQSLLINDLIITSSNNQIKIYNLPSLSLEKTIEDSSCNLSISSFSADGKYLALSYDYNNCQIFDIQKGFEVINQIQGDQTASSITFSADSQYLAIGSDNCFCKIFNVKKGFELIHTIEGHLETINSVSFSNDGKYFATSSIDNNCIVWNVEKEFQLKHTFQGHRGWITSVSFSADGKHFATSSMDKTCKLWKIGEKIELIHVFNNYEQNITTITFSTNGKYLAIGSSDSTCKIWNIEKGFNLISTIQGDTFEITSLAFSSDDKYLAMSLEDGTFKILSPDNAFNLINTIKGHNQQINSVAFSANGKYMATGSVDSTCKIWSVENEFQMVNTISKHTEMVTQVAFSADCKYLITSSKDITCKLFNVEKGFEFINSISGHSEIITSVAFSKNGKYLATGSNDNTCNIWNVEKGFELVNKIQEHTWSVTSISFSADSKHLITGSKDTTCKIWNIEKGFEFISSIQGHTQAITSVTFSKDCKYLATSSEDKTYQVWNIQKGYELISQIQAHNSTITSVAFSEDSKYLATGSEDNTCKVYNVENGFELISTIKGHSWIVSSVAFSPDSQYLITGSYDSTFKIWNVKKDFKQYKSIDALINYITSVAFSSDGKYLATGSEDNTCKIWNVSKQFKLMHTIKEHDLLIKSVAFSPDGKYLATGSYDKTCKIWNVQKNFELVNTIQGHRLIVTSVAFSADSKYLATCSYDSTCKIWSIEQQFQLINVIQNNSEKIISVSFSADGKYLATGSQDNICKIINVERGFEILSKIQGEIQGATSVAFSEDGKYLVTGSEDKVFKIWNIEKGYKLVDGIQANFKWINQNTFEISIKEQNNNITIKFKNQRIFEQVYEV</sequence>
<name>Q23BW5_TETTS</name>
<feature type="repeat" description="WD" evidence="3">
    <location>
        <begin position="2060"/>
        <end position="2101"/>
    </location>
</feature>
<dbReference type="Gene3D" id="3.40.50.300">
    <property type="entry name" value="P-loop containing nucleotide triphosphate hydrolases"/>
    <property type="match status" value="1"/>
</dbReference>
<feature type="repeat" description="WD" evidence="3">
    <location>
        <begin position="1931"/>
        <end position="1967"/>
    </location>
</feature>
<dbReference type="RefSeq" id="XP_001014248.2">
    <property type="nucleotide sequence ID" value="XM_001014248.2"/>
</dbReference>
<dbReference type="eggNOG" id="KOG0266">
    <property type="taxonomic scope" value="Eukaryota"/>
</dbReference>
<dbReference type="CDD" id="cd00200">
    <property type="entry name" value="WD40"/>
    <property type="match status" value="3"/>
</dbReference>
<dbReference type="EMBL" id="GG662718">
    <property type="protein sequence ID" value="EAR94003.2"/>
    <property type="molecule type" value="Genomic_DNA"/>
</dbReference>
<feature type="repeat" description="WD" evidence="3">
    <location>
        <begin position="2189"/>
        <end position="2223"/>
    </location>
</feature>
<dbReference type="InParanoid" id="Q23BW5"/>
<dbReference type="InterPro" id="IPR020472">
    <property type="entry name" value="WD40_PAC1"/>
</dbReference>
<proteinExistence type="predicted"/>
<evidence type="ECO:0000256" key="2">
    <source>
        <dbReference type="ARBA" id="ARBA00022737"/>
    </source>
</evidence>
<dbReference type="SMART" id="SM00320">
    <property type="entry name" value="WD40"/>
    <property type="match status" value="18"/>
</dbReference>
<feature type="repeat" description="WD" evidence="3">
    <location>
        <begin position="2017"/>
        <end position="2058"/>
    </location>
</feature>
<dbReference type="PANTHER" id="PTHR44019:SF8">
    <property type="entry name" value="POC1 CENTRIOLAR PROTEIN HOMOLOG"/>
    <property type="match status" value="1"/>
</dbReference>
<dbReference type="PRINTS" id="PR00320">
    <property type="entry name" value="GPROTEINBRPT"/>
</dbReference>
<dbReference type="InterPro" id="IPR036322">
    <property type="entry name" value="WD40_repeat_dom_sf"/>
</dbReference>
<dbReference type="InterPro" id="IPR055442">
    <property type="entry name" value="Beta-prop_EML-like_2nd"/>
</dbReference>